<dbReference type="PROSITE" id="PS00379">
    <property type="entry name" value="CDP_ALCOHOL_P_TRANSF"/>
    <property type="match status" value="1"/>
</dbReference>
<evidence type="ECO:0000256" key="14">
    <source>
        <dbReference type="ARBA" id="ARBA00023209"/>
    </source>
</evidence>
<keyword evidence="13 18" id="KW-0472">Membrane</keyword>
<dbReference type="PANTHER" id="PTHR15362:SF4">
    <property type="entry name" value="CDP-DIACYLGLYCEROL--INOSITOL 3-PHOSPHATIDYLTRANSFERASE"/>
    <property type="match status" value="1"/>
</dbReference>
<feature type="transmembrane region" description="Helical" evidence="20">
    <location>
        <begin position="44"/>
        <end position="66"/>
    </location>
</feature>
<accession>A0A2H8TMB0</accession>
<dbReference type="GO" id="GO:0046872">
    <property type="term" value="F:metal ion binding"/>
    <property type="evidence" value="ECO:0007669"/>
    <property type="project" value="UniProtKB-KW"/>
</dbReference>
<dbReference type="PANTHER" id="PTHR15362">
    <property type="entry name" value="PHOSPHATIDYLINOSITOL SYNTHASE"/>
    <property type="match status" value="1"/>
</dbReference>
<dbReference type="OrthoDB" id="10251079at2759"/>
<comment type="subcellular location">
    <subcellularLocation>
        <location evidence="3">Membrane</location>
        <topology evidence="3">Multi-pass membrane protein</topology>
    </subcellularLocation>
</comment>
<sequence>MCISIRQYSAKFEVVQVSSIKVPTGYLQLISQQTAFKMGKQENIFLFVPNLIGYARIILAIVSIYFMPTNYKVACSCYVISALLDAFDGHAARAFNQSTKFGAILDQLTDRCGTMSLCIALSNFYPKYMFLFQLSCIIDIACHWIYLHSSILQGKTSHKFVDMSGNPIMKWYYTSKPILFFMCAGNELFFASLYLCHFITGPMIVGHGLFKLLCWFSSPIMLVKTLISLIHCYVASINLSIIDMNERKEKQ</sequence>
<comment type="catalytic activity">
    <reaction evidence="18">
        <text>a CDP-1,2-diacyl-sn-glycerol + myo-inositol = a 1,2-diacyl-sn-glycero-3-phospho-(1D-myo-inositol) + CMP + H(+)</text>
        <dbReference type="Rhea" id="RHEA:11580"/>
        <dbReference type="ChEBI" id="CHEBI:15378"/>
        <dbReference type="ChEBI" id="CHEBI:17268"/>
        <dbReference type="ChEBI" id="CHEBI:57880"/>
        <dbReference type="ChEBI" id="CHEBI:58332"/>
        <dbReference type="ChEBI" id="CHEBI:60377"/>
        <dbReference type="EC" id="2.7.8.11"/>
    </reaction>
</comment>
<evidence type="ECO:0000256" key="15">
    <source>
        <dbReference type="ARBA" id="ARBA00023211"/>
    </source>
</evidence>
<reference evidence="21" key="1">
    <citation type="submission" date="2017-10" db="EMBL/GenBank/DDBJ databases">
        <title>Transcriptome Assembly of Sugarcane Aphid Adults.</title>
        <authorList>
            <person name="Scully E.D."/>
            <person name="Palmer N.A."/>
            <person name="Geib S.M."/>
            <person name="Sarath G."/>
            <person name="Sattler S.E."/>
        </authorList>
    </citation>
    <scope>NUCLEOTIDE SEQUENCE</scope>
    <source>
        <tissue evidence="21">Whole body</tissue>
    </source>
</reference>
<evidence type="ECO:0000313" key="21">
    <source>
        <dbReference type="EMBL" id="MBW15265.1"/>
    </source>
</evidence>
<dbReference type="InterPro" id="IPR014387">
    <property type="entry name" value="CDP_diag_ino_3_P_euk"/>
</dbReference>
<evidence type="ECO:0000256" key="18">
    <source>
        <dbReference type="PIRNR" id="PIRNR000848"/>
    </source>
</evidence>
<keyword evidence="10" id="KW-0460">Magnesium</keyword>
<name>A0A2H8TMB0_9HEMI</name>
<evidence type="ECO:0000256" key="8">
    <source>
        <dbReference type="ARBA" id="ARBA00022692"/>
    </source>
</evidence>
<evidence type="ECO:0000256" key="19">
    <source>
        <dbReference type="RuleBase" id="RU003750"/>
    </source>
</evidence>
<dbReference type="InterPro" id="IPR043130">
    <property type="entry name" value="CDP-OH_PTrfase_TM_dom"/>
</dbReference>
<protein>
    <recommendedName>
        <fullName evidence="17 18">CDP-diacylglycerol--inositol 3-phosphatidyltransferase</fullName>
        <ecNumber evidence="5 18">2.7.8.11</ecNumber>
    </recommendedName>
</protein>
<keyword evidence="11 20" id="KW-1133">Transmembrane helix</keyword>
<keyword evidence="7 18" id="KW-0808">Transferase</keyword>
<dbReference type="Gene3D" id="1.20.120.1760">
    <property type="match status" value="1"/>
</dbReference>
<evidence type="ECO:0000256" key="5">
    <source>
        <dbReference type="ARBA" id="ARBA00013212"/>
    </source>
</evidence>
<dbReference type="GO" id="GO:0005794">
    <property type="term" value="C:Golgi apparatus"/>
    <property type="evidence" value="ECO:0007669"/>
    <property type="project" value="TreeGrafter"/>
</dbReference>
<proteinExistence type="inferred from homology"/>
<feature type="transmembrane region" description="Helical" evidence="20">
    <location>
        <begin position="178"/>
        <end position="200"/>
    </location>
</feature>
<dbReference type="GO" id="GO:0016020">
    <property type="term" value="C:membrane"/>
    <property type="evidence" value="ECO:0007669"/>
    <property type="project" value="UniProtKB-SubCell"/>
</dbReference>
<evidence type="ECO:0000256" key="9">
    <source>
        <dbReference type="ARBA" id="ARBA00022723"/>
    </source>
</evidence>
<evidence type="ECO:0000256" key="1">
    <source>
        <dbReference type="ARBA" id="ARBA00001936"/>
    </source>
</evidence>
<evidence type="ECO:0000256" key="3">
    <source>
        <dbReference type="ARBA" id="ARBA00004141"/>
    </source>
</evidence>
<keyword evidence="15" id="KW-0464">Manganese</keyword>
<evidence type="ECO:0000256" key="2">
    <source>
        <dbReference type="ARBA" id="ARBA00001946"/>
    </source>
</evidence>
<evidence type="ECO:0000256" key="20">
    <source>
        <dbReference type="SAM" id="Phobius"/>
    </source>
</evidence>
<dbReference type="InterPro" id="IPR048254">
    <property type="entry name" value="CDP_ALCOHOL_P_TRANSF_CS"/>
</dbReference>
<dbReference type="InterPro" id="IPR000462">
    <property type="entry name" value="CDP-OH_P_trans"/>
</dbReference>
<comment type="cofactor">
    <cofactor evidence="2">
        <name>Mg(2+)</name>
        <dbReference type="ChEBI" id="CHEBI:18420"/>
    </cofactor>
</comment>
<keyword evidence="8 20" id="KW-0812">Transmembrane</keyword>
<dbReference type="AlphaFoldDB" id="A0A2H8TMB0"/>
<evidence type="ECO:0000256" key="11">
    <source>
        <dbReference type="ARBA" id="ARBA00022989"/>
    </source>
</evidence>
<evidence type="ECO:0000256" key="6">
    <source>
        <dbReference type="ARBA" id="ARBA00022516"/>
    </source>
</evidence>
<keyword evidence="9" id="KW-0479">Metal-binding</keyword>
<keyword evidence="12 18" id="KW-0443">Lipid metabolism</keyword>
<dbReference type="PIRSF" id="PIRSF000848">
    <property type="entry name" value="CDP_diag_ino_3_P"/>
    <property type="match status" value="1"/>
</dbReference>
<evidence type="ECO:0000256" key="7">
    <source>
        <dbReference type="ARBA" id="ARBA00022679"/>
    </source>
</evidence>
<comment type="cofactor">
    <cofactor evidence="1">
        <name>Mn(2+)</name>
        <dbReference type="ChEBI" id="CHEBI:29035"/>
    </cofactor>
</comment>
<feature type="transmembrane region" description="Helical" evidence="20">
    <location>
        <begin position="128"/>
        <end position="147"/>
    </location>
</feature>
<dbReference type="EC" id="2.7.8.11" evidence="5 18"/>
<evidence type="ECO:0000256" key="17">
    <source>
        <dbReference type="ARBA" id="ARBA00070582"/>
    </source>
</evidence>
<evidence type="ECO:0000256" key="12">
    <source>
        <dbReference type="ARBA" id="ARBA00023098"/>
    </source>
</evidence>
<dbReference type="FunFam" id="1.20.120.1760:FF:000003">
    <property type="entry name" value="CDP-diacylglycerol--inositol 3-phosphatidyltransferase"/>
    <property type="match status" value="1"/>
</dbReference>
<evidence type="ECO:0000256" key="10">
    <source>
        <dbReference type="ARBA" id="ARBA00022842"/>
    </source>
</evidence>
<dbReference type="GO" id="GO:0003881">
    <property type="term" value="F:CDP-diacylglycerol-inositol 3-phosphatidyltransferase activity"/>
    <property type="evidence" value="ECO:0007669"/>
    <property type="project" value="UniProtKB-UniRule"/>
</dbReference>
<comment type="similarity">
    <text evidence="4 18 19">Belongs to the CDP-alcohol phosphatidyltransferase class-I family.</text>
</comment>
<dbReference type="Pfam" id="PF01066">
    <property type="entry name" value="CDP-OH_P_transf"/>
    <property type="match status" value="1"/>
</dbReference>
<organism evidence="21">
    <name type="scientific">Melanaphis sacchari</name>
    <dbReference type="NCBI Taxonomy" id="742174"/>
    <lineage>
        <taxon>Eukaryota</taxon>
        <taxon>Metazoa</taxon>
        <taxon>Ecdysozoa</taxon>
        <taxon>Arthropoda</taxon>
        <taxon>Hexapoda</taxon>
        <taxon>Insecta</taxon>
        <taxon>Pterygota</taxon>
        <taxon>Neoptera</taxon>
        <taxon>Paraneoptera</taxon>
        <taxon>Hemiptera</taxon>
        <taxon>Sternorrhyncha</taxon>
        <taxon>Aphidomorpha</taxon>
        <taxon>Aphidoidea</taxon>
        <taxon>Aphididae</taxon>
        <taxon>Aphidini</taxon>
        <taxon>Melanaphis</taxon>
    </lineage>
</organism>
<evidence type="ECO:0000256" key="16">
    <source>
        <dbReference type="ARBA" id="ARBA00023264"/>
    </source>
</evidence>
<evidence type="ECO:0000256" key="4">
    <source>
        <dbReference type="ARBA" id="ARBA00010441"/>
    </source>
</evidence>
<keyword evidence="16 18" id="KW-1208">Phospholipid metabolism</keyword>
<dbReference type="GO" id="GO:0006661">
    <property type="term" value="P:phosphatidylinositol biosynthetic process"/>
    <property type="evidence" value="ECO:0007669"/>
    <property type="project" value="TreeGrafter"/>
</dbReference>
<evidence type="ECO:0000256" key="13">
    <source>
        <dbReference type="ARBA" id="ARBA00023136"/>
    </source>
</evidence>
<dbReference type="EMBL" id="GFXV01003460">
    <property type="protein sequence ID" value="MBW15265.1"/>
    <property type="molecule type" value="Transcribed_RNA"/>
</dbReference>
<feature type="transmembrane region" description="Helical" evidence="20">
    <location>
        <begin position="220"/>
        <end position="242"/>
    </location>
</feature>
<keyword evidence="6 18" id="KW-0444">Lipid biosynthesis</keyword>
<gene>
    <name evidence="21" type="primary">Cdipt_0</name>
</gene>
<keyword evidence="14 18" id="KW-0594">Phospholipid biosynthesis</keyword>